<dbReference type="EMBL" id="BAABBM010000001">
    <property type="protein sequence ID" value="GAA3890835.1"/>
    <property type="molecule type" value="Genomic_DNA"/>
</dbReference>
<protein>
    <submittedName>
        <fullName evidence="5">MarR family winged helix-turn-helix transcriptional regulator</fullName>
    </submittedName>
</protein>
<accession>A0ABP7KZM5</accession>
<evidence type="ECO:0000256" key="2">
    <source>
        <dbReference type="ARBA" id="ARBA00023125"/>
    </source>
</evidence>
<evidence type="ECO:0000313" key="5">
    <source>
        <dbReference type="EMBL" id="GAA3890835.1"/>
    </source>
</evidence>
<dbReference type="InterPro" id="IPR036390">
    <property type="entry name" value="WH_DNA-bd_sf"/>
</dbReference>
<dbReference type="PRINTS" id="PR00598">
    <property type="entry name" value="HTHMARR"/>
</dbReference>
<evidence type="ECO:0000259" key="4">
    <source>
        <dbReference type="PROSITE" id="PS50995"/>
    </source>
</evidence>
<proteinExistence type="predicted"/>
<sequence length="147" mass="16454">METFPFEIGETAHALRKAFDRKAVGLGVTRAQWKVLFRLERQPGLRQIELADLLDIEPITLTRILDRLEEAGLVERSSDPADRRAWRLHVTAQAQPLIEKLKAVGADLAADAFSGIDPKDIETARQVLARIRENAGRCGMIDRASNQ</sequence>
<dbReference type="Proteomes" id="UP001500827">
    <property type="component" value="Unassembled WGS sequence"/>
</dbReference>
<dbReference type="PROSITE" id="PS01117">
    <property type="entry name" value="HTH_MARR_1"/>
    <property type="match status" value="1"/>
</dbReference>
<dbReference type="InterPro" id="IPR039422">
    <property type="entry name" value="MarR/SlyA-like"/>
</dbReference>
<feature type="domain" description="HTH marR-type" evidence="4">
    <location>
        <begin position="1"/>
        <end position="133"/>
    </location>
</feature>
<dbReference type="PANTHER" id="PTHR33164">
    <property type="entry name" value="TRANSCRIPTIONAL REGULATOR, MARR FAMILY"/>
    <property type="match status" value="1"/>
</dbReference>
<keyword evidence="3" id="KW-0804">Transcription</keyword>
<dbReference type="Gene3D" id="1.10.10.10">
    <property type="entry name" value="Winged helix-like DNA-binding domain superfamily/Winged helix DNA-binding domain"/>
    <property type="match status" value="1"/>
</dbReference>
<keyword evidence="1" id="KW-0805">Transcription regulation</keyword>
<dbReference type="SMART" id="SM00347">
    <property type="entry name" value="HTH_MARR"/>
    <property type="match status" value="1"/>
</dbReference>
<keyword evidence="6" id="KW-1185">Reference proteome</keyword>
<dbReference type="InterPro" id="IPR000835">
    <property type="entry name" value="HTH_MarR-typ"/>
</dbReference>
<evidence type="ECO:0000256" key="3">
    <source>
        <dbReference type="ARBA" id="ARBA00023163"/>
    </source>
</evidence>
<dbReference type="InterPro" id="IPR023187">
    <property type="entry name" value="Tscrpt_reg_MarR-type_CS"/>
</dbReference>
<organism evidence="5 6">
    <name type="scientific">Sphingomonas limnosediminicola</name>
    <dbReference type="NCBI Taxonomy" id="940133"/>
    <lineage>
        <taxon>Bacteria</taxon>
        <taxon>Pseudomonadati</taxon>
        <taxon>Pseudomonadota</taxon>
        <taxon>Alphaproteobacteria</taxon>
        <taxon>Sphingomonadales</taxon>
        <taxon>Sphingomonadaceae</taxon>
        <taxon>Sphingomonas</taxon>
    </lineage>
</organism>
<dbReference type="PROSITE" id="PS50995">
    <property type="entry name" value="HTH_MARR_2"/>
    <property type="match status" value="1"/>
</dbReference>
<gene>
    <name evidence="5" type="ORF">GCM10022276_07410</name>
</gene>
<dbReference type="RefSeq" id="WP_344698344.1">
    <property type="nucleotide sequence ID" value="NZ_BAABBM010000001.1"/>
</dbReference>
<comment type="caution">
    <text evidence="5">The sequence shown here is derived from an EMBL/GenBank/DDBJ whole genome shotgun (WGS) entry which is preliminary data.</text>
</comment>
<reference evidence="6" key="1">
    <citation type="journal article" date="2019" name="Int. J. Syst. Evol. Microbiol.">
        <title>The Global Catalogue of Microorganisms (GCM) 10K type strain sequencing project: providing services to taxonomists for standard genome sequencing and annotation.</title>
        <authorList>
            <consortium name="The Broad Institute Genomics Platform"/>
            <consortium name="The Broad Institute Genome Sequencing Center for Infectious Disease"/>
            <person name="Wu L."/>
            <person name="Ma J."/>
        </authorList>
    </citation>
    <scope>NUCLEOTIDE SEQUENCE [LARGE SCALE GENOMIC DNA]</scope>
    <source>
        <strain evidence="6">JCM 17543</strain>
    </source>
</reference>
<dbReference type="SUPFAM" id="SSF46785">
    <property type="entry name" value="Winged helix' DNA-binding domain"/>
    <property type="match status" value="1"/>
</dbReference>
<dbReference type="Pfam" id="PF01047">
    <property type="entry name" value="MarR"/>
    <property type="match status" value="1"/>
</dbReference>
<name>A0ABP7KZM5_9SPHN</name>
<dbReference type="InterPro" id="IPR036388">
    <property type="entry name" value="WH-like_DNA-bd_sf"/>
</dbReference>
<evidence type="ECO:0000313" key="6">
    <source>
        <dbReference type="Proteomes" id="UP001500827"/>
    </source>
</evidence>
<evidence type="ECO:0000256" key="1">
    <source>
        <dbReference type="ARBA" id="ARBA00023015"/>
    </source>
</evidence>
<keyword evidence="2" id="KW-0238">DNA-binding</keyword>
<dbReference type="PANTHER" id="PTHR33164:SF64">
    <property type="entry name" value="TRANSCRIPTIONAL REGULATOR SLYA"/>
    <property type="match status" value="1"/>
</dbReference>